<evidence type="ECO:0000313" key="1">
    <source>
        <dbReference type="EMBL" id="TGO68191.1"/>
    </source>
</evidence>
<sequence length="63" mass="7796">MVWGLRFGVWKVWKPWRRYWNFGMLLRGCWGAEEIWWRGSGIRKRKDLNLITVSICYDIYNID</sequence>
<organism evidence="1 2">
    <name type="scientific">Botryotinia narcissicola</name>
    <dbReference type="NCBI Taxonomy" id="278944"/>
    <lineage>
        <taxon>Eukaryota</taxon>
        <taxon>Fungi</taxon>
        <taxon>Dikarya</taxon>
        <taxon>Ascomycota</taxon>
        <taxon>Pezizomycotina</taxon>
        <taxon>Leotiomycetes</taxon>
        <taxon>Helotiales</taxon>
        <taxon>Sclerotiniaceae</taxon>
        <taxon>Botryotinia</taxon>
    </lineage>
</organism>
<proteinExistence type="predicted"/>
<evidence type="ECO:0000313" key="2">
    <source>
        <dbReference type="Proteomes" id="UP000297452"/>
    </source>
</evidence>
<keyword evidence="2" id="KW-1185">Reference proteome</keyword>
<reference evidence="1 2" key="1">
    <citation type="submission" date="2017-12" db="EMBL/GenBank/DDBJ databases">
        <title>Comparative genomics of Botrytis spp.</title>
        <authorList>
            <person name="Valero-Jimenez C.A."/>
            <person name="Tapia P."/>
            <person name="Veloso J."/>
            <person name="Silva-Moreno E."/>
            <person name="Staats M."/>
            <person name="Valdes J.H."/>
            <person name="Van Kan J.A.L."/>
        </authorList>
    </citation>
    <scope>NUCLEOTIDE SEQUENCE [LARGE SCALE GENOMIC DNA]</scope>
    <source>
        <strain evidence="1 2">MUCL2120</strain>
    </source>
</reference>
<dbReference type="AlphaFoldDB" id="A0A4Z1J3M1"/>
<dbReference type="EMBL" id="PQXJ01000028">
    <property type="protein sequence ID" value="TGO68191.1"/>
    <property type="molecule type" value="Genomic_DNA"/>
</dbReference>
<name>A0A4Z1J3M1_9HELO</name>
<accession>A0A4Z1J3M1</accession>
<protein>
    <submittedName>
        <fullName evidence="1">Uncharacterized protein</fullName>
    </submittedName>
</protein>
<dbReference type="Proteomes" id="UP000297452">
    <property type="component" value="Unassembled WGS sequence"/>
</dbReference>
<comment type="caution">
    <text evidence="1">The sequence shown here is derived from an EMBL/GenBank/DDBJ whole genome shotgun (WGS) entry which is preliminary data.</text>
</comment>
<gene>
    <name evidence="1" type="ORF">BOTNAR_0028g00030</name>
</gene>